<keyword evidence="1" id="KW-0143">Chaperone</keyword>
<dbReference type="AlphaFoldDB" id="A0A839E6Z7"/>
<proteinExistence type="predicted"/>
<evidence type="ECO:0008006" key="5">
    <source>
        <dbReference type="Google" id="ProtNLM"/>
    </source>
</evidence>
<dbReference type="SUPFAM" id="SSF51064">
    <property type="entry name" value="Head domain of nucleotide exchange factor GrpE"/>
    <property type="match status" value="1"/>
</dbReference>
<comment type="caution">
    <text evidence="3">The sequence shown here is derived from an EMBL/GenBank/DDBJ whole genome shotgun (WGS) entry which is preliminary data.</text>
</comment>
<dbReference type="InterPro" id="IPR000740">
    <property type="entry name" value="GrpE"/>
</dbReference>
<organism evidence="3 4">
    <name type="scientific">Halosaccharopolyspora lacisalsi</name>
    <dbReference type="NCBI Taxonomy" id="1000566"/>
    <lineage>
        <taxon>Bacteria</taxon>
        <taxon>Bacillati</taxon>
        <taxon>Actinomycetota</taxon>
        <taxon>Actinomycetes</taxon>
        <taxon>Pseudonocardiales</taxon>
        <taxon>Pseudonocardiaceae</taxon>
        <taxon>Halosaccharopolyspora</taxon>
    </lineage>
</organism>
<dbReference type="GO" id="GO:0042803">
    <property type="term" value="F:protein homodimerization activity"/>
    <property type="evidence" value="ECO:0007669"/>
    <property type="project" value="InterPro"/>
</dbReference>
<evidence type="ECO:0000313" key="3">
    <source>
        <dbReference type="EMBL" id="MBA8827675.1"/>
    </source>
</evidence>
<dbReference type="GO" id="GO:0006457">
    <property type="term" value="P:protein folding"/>
    <property type="evidence" value="ECO:0007669"/>
    <property type="project" value="InterPro"/>
</dbReference>
<reference evidence="3 4" key="1">
    <citation type="submission" date="2020-07" db="EMBL/GenBank/DDBJ databases">
        <title>Sequencing the genomes of 1000 actinobacteria strains.</title>
        <authorList>
            <person name="Klenk H.-P."/>
        </authorList>
    </citation>
    <scope>NUCLEOTIDE SEQUENCE [LARGE SCALE GENOMIC DNA]</scope>
    <source>
        <strain evidence="3 4">DSM 45975</strain>
    </source>
</reference>
<dbReference type="Proteomes" id="UP000569329">
    <property type="component" value="Unassembled WGS sequence"/>
</dbReference>
<dbReference type="GO" id="GO:0051087">
    <property type="term" value="F:protein-folding chaperone binding"/>
    <property type="evidence" value="ECO:0007669"/>
    <property type="project" value="InterPro"/>
</dbReference>
<gene>
    <name evidence="3" type="ORF">FHX42_005080</name>
</gene>
<protein>
    <recommendedName>
        <fullName evidence="5">GrpE protein</fullName>
    </recommendedName>
</protein>
<dbReference type="InterPro" id="IPR009012">
    <property type="entry name" value="GrpE_head"/>
</dbReference>
<evidence type="ECO:0000313" key="4">
    <source>
        <dbReference type="Proteomes" id="UP000569329"/>
    </source>
</evidence>
<name>A0A839E6Z7_9PSEU</name>
<dbReference type="GO" id="GO:0000774">
    <property type="term" value="F:adenyl-nucleotide exchange factor activity"/>
    <property type="evidence" value="ECO:0007669"/>
    <property type="project" value="InterPro"/>
</dbReference>
<dbReference type="Gene3D" id="2.30.22.10">
    <property type="entry name" value="Head domain of nucleotide exchange factor GrpE"/>
    <property type="match status" value="1"/>
</dbReference>
<evidence type="ECO:0000256" key="1">
    <source>
        <dbReference type="ARBA" id="ARBA00023186"/>
    </source>
</evidence>
<feature type="region of interest" description="Disordered" evidence="2">
    <location>
        <begin position="1"/>
        <end position="32"/>
    </location>
</feature>
<accession>A0A839E6Z7</accession>
<keyword evidence="4" id="KW-1185">Reference proteome</keyword>
<feature type="compositionally biased region" description="Basic and acidic residues" evidence="2">
    <location>
        <begin position="10"/>
        <end position="28"/>
    </location>
</feature>
<dbReference type="Pfam" id="PF01025">
    <property type="entry name" value="GrpE"/>
    <property type="match status" value="1"/>
</dbReference>
<sequence length="153" mass="16549">MHTTAGDGAAPEHTEAANPDRTDPESGRTEWGADMTVVGSEAVSDPLNRALAERAKLIELCMYALDRARSIGVAERLSEGMDGIGVKVLRPDGERFDPCHHEAAGTVDTDDPDRDGLIAETEVVGFADRDRLVRPPVVTVYQLVVAESPRSRR</sequence>
<dbReference type="EMBL" id="JACGWZ010000009">
    <property type="protein sequence ID" value="MBA8827675.1"/>
    <property type="molecule type" value="Genomic_DNA"/>
</dbReference>
<evidence type="ECO:0000256" key="2">
    <source>
        <dbReference type="SAM" id="MobiDB-lite"/>
    </source>
</evidence>